<protein>
    <recommendedName>
        <fullName evidence="3">LysM domain-containing protein</fullName>
    </recommendedName>
</protein>
<feature type="region of interest" description="Disordered" evidence="1">
    <location>
        <begin position="62"/>
        <end position="90"/>
    </location>
</feature>
<feature type="domain" description="LysM" evidence="3">
    <location>
        <begin position="109"/>
        <end position="163"/>
    </location>
</feature>
<dbReference type="Gene3D" id="3.10.350.10">
    <property type="entry name" value="LysM domain"/>
    <property type="match status" value="1"/>
</dbReference>
<keyword evidence="2" id="KW-0472">Membrane</keyword>
<keyword evidence="2" id="KW-1133">Transmembrane helix</keyword>
<evidence type="ECO:0000313" key="4">
    <source>
        <dbReference type="EMBL" id="OGC78037.1"/>
    </source>
</evidence>
<dbReference type="Pfam" id="PF01476">
    <property type="entry name" value="LysM"/>
    <property type="match status" value="1"/>
</dbReference>
<dbReference type="SUPFAM" id="SSF54106">
    <property type="entry name" value="LysM domain"/>
    <property type="match status" value="1"/>
</dbReference>
<evidence type="ECO:0000259" key="3">
    <source>
        <dbReference type="PROSITE" id="PS51782"/>
    </source>
</evidence>
<evidence type="ECO:0000256" key="1">
    <source>
        <dbReference type="SAM" id="MobiDB-lite"/>
    </source>
</evidence>
<dbReference type="CDD" id="cd00118">
    <property type="entry name" value="LysM"/>
    <property type="match status" value="1"/>
</dbReference>
<evidence type="ECO:0000313" key="5">
    <source>
        <dbReference type="Proteomes" id="UP000176815"/>
    </source>
</evidence>
<name>A0A1F4X8L9_UNCKA</name>
<dbReference type="PANTHER" id="PTHR34700:SF4">
    <property type="entry name" value="PHAGE-LIKE ELEMENT PBSX PROTEIN XKDP"/>
    <property type="match status" value="1"/>
</dbReference>
<keyword evidence="2" id="KW-0812">Transmembrane</keyword>
<dbReference type="PANTHER" id="PTHR34700">
    <property type="entry name" value="POTASSIUM BINDING PROTEIN KBP"/>
    <property type="match status" value="1"/>
</dbReference>
<comment type="caution">
    <text evidence="4">The sequence shown here is derived from an EMBL/GenBank/DDBJ whole genome shotgun (WGS) entry which is preliminary data.</text>
</comment>
<dbReference type="SMART" id="SM00257">
    <property type="entry name" value="LysM"/>
    <property type="match status" value="1"/>
</dbReference>
<sequence>MTDSNSDEKKTKDSLALIVGGIFILALVFTAYNYFNNNNATNTTGEENGSIVDRVRDILTNDEDKSKDLNGNGAMDVKQGSELTTETKTDPTNAEWVATDYQEGDIDGNSYTVVRGDTLWEIAEAVYGDGSQWVKILAANSNDVGFLANGQQALIVPGQVLVLP</sequence>
<accession>A0A1F4X8L9</accession>
<gene>
    <name evidence="4" type="ORF">A2619_03070</name>
</gene>
<dbReference type="Proteomes" id="UP000176815">
    <property type="component" value="Unassembled WGS sequence"/>
</dbReference>
<dbReference type="AlphaFoldDB" id="A0A1F4X8L9"/>
<organism evidence="4 5">
    <name type="scientific">candidate division WWE3 bacterium RIFOXYD1_FULL_39_9</name>
    <dbReference type="NCBI Taxonomy" id="1802649"/>
    <lineage>
        <taxon>Bacteria</taxon>
        <taxon>Katanobacteria</taxon>
    </lineage>
</organism>
<dbReference type="InterPro" id="IPR052196">
    <property type="entry name" value="Bact_Kbp"/>
</dbReference>
<dbReference type="PROSITE" id="PS51782">
    <property type="entry name" value="LYSM"/>
    <property type="match status" value="1"/>
</dbReference>
<feature type="transmembrane region" description="Helical" evidence="2">
    <location>
        <begin position="15"/>
        <end position="35"/>
    </location>
</feature>
<evidence type="ECO:0000256" key="2">
    <source>
        <dbReference type="SAM" id="Phobius"/>
    </source>
</evidence>
<feature type="compositionally biased region" description="Polar residues" evidence="1">
    <location>
        <begin position="81"/>
        <end position="90"/>
    </location>
</feature>
<proteinExistence type="predicted"/>
<dbReference type="InterPro" id="IPR018392">
    <property type="entry name" value="LysM"/>
</dbReference>
<dbReference type="InterPro" id="IPR036779">
    <property type="entry name" value="LysM_dom_sf"/>
</dbReference>
<reference evidence="4 5" key="1">
    <citation type="journal article" date="2016" name="Nat. Commun.">
        <title>Thousands of microbial genomes shed light on interconnected biogeochemical processes in an aquifer system.</title>
        <authorList>
            <person name="Anantharaman K."/>
            <person name="Brown C.T."/>
            <person name="Hug L.A."/>
            <person name="Sharon I."/>
            <person name="Castelle C.J."/>
            <person name="Probst A.J."/>
            <person name="Thomas B.C."/>
            <person name="Singh A."/>
            <person name="Wilkins M.J."/>
            <person name="Karaoz U."/>
            <person name="Brodie E.L."/>
            <person name="Williams K.H."/>
            <person name="Hubbard S.S."/>
            <person name="Banfield J.F."/>
        </authorList>
    </citation>
    <scope>NUCLEOTIDE SEQUENCE [LARGE SCALE GENOMIC DNA]</scope>
</reference>
<dbReference type="EMBL" id="MEWG01000008">
    <property type="protein sequence ID" value="OGC78037.1"/>
    <property type="molecule type" value="Genomic_DNA"/>
</dbReference>